<evidence type="ECO:0000256" key="1">
    <source>
        <dbReference type="ARBA" id="ARBA00004123"/>
    </source>
</evidence>
<organism evidence="13 14">
    <name type="scientific">Vulpes vulpes</name>
    <name type="common">Red fox</name>
    <dbReference type="NCBI Taxonomy" id="9627"/>
    <lineage>
        <taxon>Eukaryota</taxon>
        <taxon>Metazoa</taxon>
        <taxon>Chordata</taxon>
        <taxon>Craniata</taxon>
        <taxon>Vertebrata</taxon>
        <taxon>Euteleostomi</taxon>
        <taxon>Mammalia</taxon>
        <taxon>Eutheria</taxon>
        <taxon>Laurasiatheria</taxon>
        <taxon>Carnivora</taxon>
        <taxon>Caniformia</taxon>
        <taxon>Canidae</taxon>
        <taxon>Vulpes</taxon>
    </lineage>
</organism>
<feature type="domain" description="C2H2-type" evidence="12">
    <location>
        <begin position="294"/>
        <end position="321"/>
    </location>
</feature>
<gene>
    <name evidence="14" type="primary">ZNF618</name>
</gene>
<feature type="region of interest" description="Disordered" evidence="11">
    <location>
        <begin position="1"/>
        <end position="56"/>
    </location>
</feature>
<evidence type="ECO:0000256" key="5">
    <source>
        <dbReference type="ARBA" id="ARBA00022833"/>
    </source>
</evidence>
<keyword evidence="4 10" id="KW-0863">Zinc-finger</keyword>
<keyword evidence="9" id="KW-0539">Nucleus</keyword>
<reference evidence="14" key="1">
    <citation type="submission" date="2025-08" db="UniProtKB">
        <authorList>
            <consortium name="RefSeq"/>
        </authorList>
    </citation>
    <scope>IDENTIFICATION</scope>
    <source>
        <tissue evidence="14">Cell line</tissue>
    </source>
</reference>
<accession>A0ABM4Y0A4</accession>
<feature type="region of interest" description="Disordered" evidence="11">
    <location>
        <begin position="323"/>
        <end position="362"/>
    </location>
</feature>
<dbReference type="PANTHER" id="PTHR24383:SF12">
    <property type="entry name" value="ZINC FINGER PROTEIN 618"/>
    <property type="match status" value="1"/>
</dbReference>
<keyword evidence="7" id="KW-0238">DNA-binding</keyword>
<feature type="domain" description="C2H2-type" evidence="12">
    <location>
        <begin position="156"/>
        <end position="179"/>
    </location>
</feature>
<evidence type="ECO:0000313" key="13">
    <source>
        <dbReference type="Proteomes" id="UP001652641"/>
    </source>
</evidence>
<feature type="compositionally biased region" description="Low complexity" evidence="11">
    <location>
        <begin position="1"/>
        <end position="15"/>
    </location>
</feature>
<sequence length="856" mass="94721">MSQPGGAAAPQADGASTPGRKSTASRERLKRSQKSTKVEGPEPAPAEASLSAEQGTMTEVKVKTELPDDYIQEVIWQGEAKEETKAVSKDGTGDVPAEICVVIGGVRNQQTLGSYECGICGKKYKYYNCFQTHVRAHRDTEATSGEGASQGNNFRYTCDICGKKYKYYSCFQEHRDLHAVDVFSVEGAPENRADPFDQGVVATDEVKEEPPEPFQKIGPKTGNYTCEFCGKQYKYYTPYQEHVALHAPIKSAFSRRVEGKAQNHFEETNSSSQNSSETASPLISNPFPLLQKPYTCGACGIQFQFYNNLLEHMQSHAADNENNIASNQSRSPPAVVEEKWKPQAQRNSANNTMSSGLTPNSMIPEKERQNIAERLLRVMCADLGALSVVSGKEFLKLAQTLVDSGARYGAFSVTEILGNFNTLALKHLPRMYNQVKVKVTCALGSNACLGIGVTCHSQSVGPDSCYILTAYQAEGNHIKSYVLGVKGADIRDSGDLVHHWVQNVLSEFVMSEIRTVYVTDCRVSASAFSKAGMCLRCSACALNSVVQSVLSKRTLQARSMHEVIELLNVCEDLAGSTGLAKETFGSLEETSPPPCWNSVTDSLLLVHERYEQICEFYSRAKKMNLIQSLNKHLLSNLAAILTPVKQAVIELSNESQPTLQLVLPTYVRLEKLFTAKANDAGTVSKLCHLFLEALKENFKVHPAHKVAMILDPQQKLRPVPPYQHEEIIGKVCELINEVKESWTEEADFEPTAKKPRSATGENPAAQEDDRLGKNEVYDYLQEPLFQATPDLFQYWSCVTQKHTKLAKLAFWLLAVPAVGARSGCVNMCEQALLIKRRRLLSPEDMNKLMFLKSNML</sequence>
<evidence type="ECO:0000313" key="14">
    <source>
        <dbReference type="RefSeq" id="XP_072583718.1"/>
    </source>
</evidence>
<feature type="domain" description="C2H2-type" evidence="12">
    <location>
        <begin position="115"/>
        <end position="142"/>
    </location>
</feature>
<evidence type="ECO:0000256" key="6">
    <source>
        <dbReference type="ARBA" id="ARBA00023015"/>
    </source>
</evidence>
<feature type="region of interest" description="Disordered" evidence="11">
    <location>
        <begin position="258"/>
        <end position="280"/>
    </location>
</feature>
<dbReference type="SMART" id="SM00355">
    <property type="entry name" value="ZnF_C2H2"/>
    <property type="match status" value="4"/>
</dbReference>
<name>A0ABM4Y0A4_VULVU</name>
<feature type="domain" description="C2H2-type" evidence="12">
    <location>
        <begin position="224"/>
        <end position="251"/>
    </location>
</feature>
<proteinExistence type="predicted"/>
<dbReference type="PROSITE" id="PS50157">
    <property type="entry name" value="ZINC_FINGER_C2H2_2"/>
    <property type="match status" value="4"/>
</dbReference>
<feature type="compositionally biased region" description="Polar residues" evidence="11">
    <location>
        <begin position="344"/>
        <end position="361"/>
    </location>
</feature>
<dbReference type="InterPro" id="IPR036236">
    <property type="entry name" value="Znf_C2H2_sf"/>
</dbReference>
<dbReference type="SUPFAM" id="SSF140996">
    <property type="entry name" value="Hermes dimerisation domain"/>
    <property type="match status" value="1"/>
</dbReference>
<dbReference type="Gene3D" id="3.30.160.60">
    <property type="entry name" value="Classic Zinc Finger"/>
    <property type="match status" value="2"/>
</dbReference>
<feature type="compositionally biased region" description="Basic and acidic residues" evidence="11">
    <location>
        <begin position="258"/>
        <end position="267"/>
    </location>
</feature>
<evidence type="ECO:0000256" key="10">
    <source>
        <dbReference type="PROSITE-ProRule" id="PRU00042"/>
    </source>
</evidence>
<keyword evidence="2" id="KW-0479">Metal-binding</keyword>
<keyword evidence="13" id="KW-1185">Reference proteome</keyword>
<dbReference type="SUPFAM" id="SSF53098">
    <property type="entry name" value="Ribonuclease H-like"/>
    <property type="match status" value="1"/>
</dbReference>
<evidence type="ECO:0000256" key="3">
    <source>
        <dbReference type="ARBA" id="ARBA00022737"/>
    </source>
</evidence>
<evidence type="ECO:0000256" key="4">
    <source>
        <dbReference type="ARBA" id="ARBA00022771"/>
    </source>
</evidence>
<comment type="subcellular location">
    <subcellularLocation>
        <location evidence="1">Nucleus</location>
    </subcellularLocation>
</comment>
<keyword evidence="8" id="KW-0804">Transcription</keyword>
<evidence type="ECO:0000256" key="8">
    <source>
        <dbReference type="ARBA" id="ARBA00023163"/>
    </source>
</evidence>
<keyword evidence="6" id="KW-0805">Transcription regulation</keyword>
<feature type="compositionally biased region" description="Low complexity" evidence="11">
    <location>
        <begin position="268"/>
        <end position="280"/>
    </location>
</feature>
<dbReference type="PROSITE" id="PS00028">
    <property type="entry name" value="ZINC_FINGER_C2H2_1"/>
    <property type="match status" value="4"/>
</dbReference>
<keyword evidence="3" id="KW-0677">Repeat</keyword>
<keyword evidence="5" id="KW-0862">Zinc</keyword>
<evidence type="ECO:0000256" key="11">
    <source>
        <dbReference type="SAM" id="MobiDB-lite"/>
    </source>
</evidence>
<evidence type="ECO:0000256" key="7">
    <source>
        <dbReference type="ARBA" id="ARBA00023125"/>
    </source>
</evidence>
<dbReference type="GeneID" id="112923086"/>
<dbReference type="SUPFAM" id="SSF57667">
    <property type="entry name" value="beta-beta-alpha zinc fingers"/>
    <property type="match status" value="2"/>
</dbReference>
<dbReference type="InterPro" id="IPR013087">
    <property type="entry name" value="Znf_C2H2_type"/>
</dbReference>
<evidence type="ECO:0000256" key="9">
    <source>
        <dbReference type="ARBA" id="ARBA00023242"/>
    </source>
</evidence>
<protein>
    <submittedName>
        <fullName evidence="14">Zinc finger protein 618 isoform X26</fullName>
    </submittedName>
</protein>
<evidence type="ECO:0000256" key="2">
    <source>
        <dbReference type="ARBA" id="ARBA00022723"/>
    </source>
</evidence>
<feature type="region of interest" description="Disordered" evidence="11">
    <location>
        <begin position="743"/>
        <end position="768"/>
    </location>
</feature>
<dbReference type="InterPro" id="IPR012337">
    <property type="entry name" value="RNaseH-like_sf"/>
</dbReference>
<dbReference type="Proteomes" id="UP001652641">
    <property type="component" value="Chromosome 12"/>
</dbReference>
<dbReference type="Gene3D" id="1.10.10.1070">
    <property type="entry name" value="Zinc finger, BED domain-containing"/>
    <property type="match status" value="1"/>
</dbReference>
<evidence type="ECO:0000259" key="12">
    <source>
        <dbReference type="PROSITE" id="PS50157"/>
    </source>
</evidence>
<dbReference type="PANTHER" id="PTHR24383">
    <property type="entry name" value="ZINC FINGER PROTEIN"/>
    <property type="match status" value="1"/>
</dbReference>
<dbReference type="RefSeq" id="XP_072583718.1">
    <property type="nucleotide sequence ID" value="XM_072727617.1"/>
</dbReference>